<dbReference type="RefSeq" id="WP_256197724.1">
    <property type="nucleotide sequence ID" value="NZ_CANTYB010000075.1"/>
</dbReference>
<sequence length="192" mass="22485">MEQAKRRCRWVNVKNPLSVKYHDHEWGIPHYDDKDLFEFLILESFQAGLSWECVLNKREILREAFDGFDYDQISRYDEEKINALCSYPNMIKNKLKIKAAVTNAKVFIEIQKEHGSFANYIWAFSDHKVIKNVDDQFHVTSALSDTVSKDLRKRGMKFVGSIIIYSYLQAIGMIDDHELGCDFYKRDGDDKG</sequence>
<proteinExistence type="predicted"/>
<dbReference type="Proteomes" id="UP001524435">
    <property type="component" value="Unassembled WGS sequence"/>
</dbReference>
<organism evidence="1 2">
    <name type="scientific">Massilicoli timonensis</name>
    <dbReference type="NCBI Taxonomy" id="2015901"/>
    <lineage>
        <taxon>Bacteria</taxon>
        <taxon>Bacillati</taxon>
        <taxon>Bacillota</taxon>
        <taxon>Erysipelotrichia</taxon>
        <taxon>Erysipelotrichales</taxon>
        <taxon>Erysipelotrichaceae</taxon>
        <taxon>Massilicoli</taxon>
    </lineage>
</organism>
<name>A0ABT1SKQ9_9FIRM</name>
<gene>
    <name evidence="1" type="ORF">NE663_05925</name>
</gene>
<evidence type="ECO:0000313" key="2">
    <source>
        <dbReference type="Proteomes" id="UP001524435"/>
    </source>
</evidence>
<dbReference type="InterPro" id="IPR011257">
    <property type="entry name" value="DNA_glycosylase"/>
</dbReference>
<evidence type="ECO:0000313" key="1">
    <source>
        <dbReference type="EMBL" id="MCQ5121798.1"/>
    </source>
</evidence>
<keyword evidence="2" id="KW-1185">Reference proteome</keyword>
<protein>
    <submittedName>
        <fullName evidence="1">DNA-3-methyladenine glycosylase I</fullName>
    </submittedName>
</protein>
<reference evidence="1 2" key="1">
    <citation type="submission" date="2022-06" db="EMBL/GenBank/DDBJ databases">
        <title>Isolation of gut microbiota from human fecal samples.</title>
        <authorList>
            <person name="Pamer E.G."/>
            <person name="Barat B."/>
            <person name="Waligurski E."/>
            <person name="Medina S."/>
            <person name="Paddock L."/>
            <person name="Mostad J."/>
        </authorList>
    </citation>
    <scope>NUCLEOTIDE SEQUENCE [LARGE SCALE GENOMIC DNA]</scope>
    <source>
        <strain evidence="1 2">DFI.6.1</strain>
    </source>
</reference>
<dbReference type="PANTHER" id="PTHR30037:SF4">
    <property type="entry name" value="DNA-3-METHYLADENINE GLYCOSYLASE I"/>
    <property type="match status" value="1"/>
</dbReference>
<dbReference type="PANTHER" id="PTHR30037">
    <property type="entry name" value="DNA-3-METHYLADENINE GLYCOSYLASE 1"/>
    <property type="match status" value="1"/>
</dbReference>
<comment type="caution">
    <text evidence="1">The sequence shown here is derived from an EMBL/GenBank/DDBJ whole genome shotgun (WGS) entry which is preliminary data.</text>
</comment>
<dbReference type="EMBL" id="JANGCH010000006">
    <property type="protein sequence ID" value="MCQ5121798.1"/>
    <property type="molecule type" value="Genomic_DNA"/>
</dbReference>
<dbReference type="Gene3D" id="1.10.340.30">
    <property type="entry name" value="Hypothetical protein, domain 2"/>
    <property type="match status" value="1"/>
</dbReference>
<dbReference type="InterPro" id="IPR005019">
    <property type="entry name" value="Adenine_glyco"/>
</dbReference>
<dbReference type="InterPro" id="IPR052891">
    <property type="entry name" value="DNA-3mA_glycosylase"/>
</dbReference>
<dbReference type="Pfam" id="PF03352">
    <property type="entry name" value="Adenine_glyco"/>
    <property type="match status" value="1"/>
</dbReference>
<dbReference type="SUPFAM" id="SSF48150">
    <property type="entry name" value="DNA-glycosylase"/>
    <property type="match status" value="1"/>
</dbReference>
<accession>A0ABT1SKQ9</accession>